<dbReference type="CDD" id="cd01959">
    <property type="entry name" value="nsLTP2"/>
    <property type="match status" value="1"/>
</dbReference>
<organism evidence="5 6">
    <name type="scientific">Hibiscus sabdariffa</name>
    <name type="common">roselle</name>
    <dbReference type="NCBI Taxonomy" id="183260"/>
    <lineage>
        <taxon>Eukaryota</taxon>
        <taxon>Viridiplantae</taxon>
        <taxon>Streptophyta</taxon>
        <taxon>Embryophyta</taxon>
        <taxon>Tracheophyta</taxon>
        <taxon>Spermatophyta</taxon>
        <taxon>Magnoliopsida</taxon>
        <taxon>eudicotyledons</taxon>
        <taxon>Gunneridae</taxon>
        <taxon>Pentapetalae</taxon>
        <taxon>rosids</taxon>
        <taxon>malvids</taxon>
        <taxon>Malvales</taxon>
        <taxon>Malvaceae</taxon>
        <taxon>Malvoideae</taxon>
        <taxon>Hibiscus</taxon>
    </lineage>
</organism>
<dbReference type="PANTHER" id="PTHR33214:SF44">
    <property type="entry name" value="NON-SPECIFIC LIPID TRANSFER PROTEIN GPI-ANCHORED 33"/>
    <property type="match status" value="1"/>
</dbReference>
<protein>
    <recommendedName>
        <fullName evidence="4">Bifunctional inhibitor/plant lipid transfer protein/seed storage helical domain-containing protein</fullName>
    </recommendedName>
</protein>
<proteinExistence type="predicted"/>
<dbReference type="SUPFAM" id="SSF47699">
    <property type="entry name" value="Bifunctional inhibitor/lipid-transfer protein/seed storage 2S albumin"/>
    <property type="match status" value="1"/>
</dbReference>
<evidence type="ECO:0000259" key="4">
    <source>
        <dbReference type="SMART" id="SM00499"/>
    </source>
</evidence>
<comment type="caution">
    <text evidence="5">The sequence shown here is derived from an EMBL/GenBank/DDBJ whole genome shotgun (WGS) entry which is preliminary data.</text>
</comment>
<accession>A0ABR2CHA6</accession>
<keyword evidence="3" id="KW-0732">Signal</keyword>
<dbReference type="InterPro" id="IPR033872">
    <property type="entry name" value="nsLTP2"/>
</dbReference>
<dbReference type="Gene3D" id="1.10.110.10">
    <property type="entry name" value="Plant lipid-transfer and hydrophobic proteins"/>
    <property type="match status" value="1"/>
</dbReference>
<evidence type="ECO:0000313" key="6">
    <source>
        <dbReference type="Proteomes" id="UP001472677"/>
    </source>
</evidence>
<evidence type="ECO:0000256" key="3">
    <source>
        <dbReference type="SAM" id="SignalP"/>
    </source>
</evidence>
<keyword evidence="6" id="KW-1185">Reference proteome</keyword>
<dbReference type="EMBL" id="JBBPBM010000052">
    <property type="protein sequence ID" value="KAK8518900.1"/>
    <property type="molecule type" value="Genomic_DNA"/>
</dbReference>
<sequence length="98" mass="10793">MNMKSVSFVALCVVVMAVVLFLGEIHTAEAVICNPTELRPCTPALTTPADPTPICCSKLHEQQPCLCEYMRNPGLKPYVDSPNARRVASFCKIPWPQC</sequence>
<feature type="signal peptide" evidence="3">
    <location>
        <begin position="1"/>
        <end position="30"/>
    </location>
</feature>
<feature type="chain" id="PRO_5047049021" description="Bifunctional inhibitor/plant lipid transfer protein/seed storage helical domain-containing protein" evidence="3">
    <location>
        <begin position="31"/>
        <end position="98"/>
    </location>
</feature>
<gene>
    <name evidence="5" type="ORF">V6N12_012139</name>
</gene>
<evidence type="ECO:0000256" key="1">
    <source>
        <dbReference type="ARBA" id="ARBA00022448"/>
    </source>
</evidence>
<dbReference type="InterPro" id="IPR016140">
    <property type="entry name" value="Bifunc_inhib/LTP/seed_store"/>
</dbReference>
<evidence type="ECO:0000256" key="2">
    <source>
        <dbReference type="ARBA" id="ARBA00023121"/>
    </source>
</evidence>
<keyword evidence="2" id="KW-0446">Lipid-binding</keyword>
<reference evidence="5 6" key="1">
    <citation type="journal article" date="2024" name="G3 (Bethesda)">
        <title>Genome assembly of Hibiscus sabdariffa L. provides insights into metabolisms of medicinal natural products.</title>
        <authorList>
            <person name="Kim T."/>
        </authorList>
    </citation>
    <scope>NUCLEOTIDE SEQUENCE [LARGE SCALE GENOMIC DNA]</scope>
    <source>
        <strain evidence="5">TK-2024</strain>
        <tissue evidence="5">Old leaves</tissue>
    </source>
</reference>
<dbReference type="PANTHER" id="PTHR33214">
    <property type="entry name" value="BIFUNCTIONAL INHIBITOR/LIPID-TRANSFER PROTEIN/SEED STORAGE 2S ALBUMIN SUPERFAMILY PROTEIN"/>
    <property type="match status" value="1"/>
</dbReference>
<keyword evidence="1" id="KW-0813">Transport</keyword>
<dbReference type="InterPro" id="IPR036312">
    <property type="entry name" value="Bifun_inhib/LTP/seed_sf"/>
</dbReference>
<evidence type="ECO:0000313" key="5">
    <source>
        <dbReference type="EMBL" id="KAK8518900.1"/>
    </source>
</evidence>
<dbReference type="Pfam" id="PF00234">
    <property type="entry name" value="Tryp_alpha_amyl"/>
    <property type="match status" value="1"/>
</dbReference>
<name>A0ABR2CHA6_9ROSI</name>
<dbReference type="Proteomes" id="UP001472677">
    <property type="component" value="Unassembled WGS sequence"/>
</dbReference>
<dbReference type="SMART" id="SM00499">
    <property type="entry name" value="AAI"/>
    <property type="match status" value="1"/>
</dbReference>
<feature type="domain" description="Bifunctional inhibitor/plant lipid transfer protein/seed storage helical" evidence="4">
    <location>
        <begin position="33"/>
        <end position="98"/>
    </location>
</feature>